<evidence type="ECO:0000313" key="1">
    <source>
        <dbReference type="EMBL" id="AYV75585.1"/>
    </source>
</evidence>
<organism evidence="1">
    <name type="scientific">Terrestrivirus sp</name>
    <dbReference type="NCBI Taxonomy" id="2487775"/>
    <lineage>
        <taxon>Viruses</taxon>
        <taxon>Varidnaviria</taxon>
        <taxon>Bamfordvirae</taxon>
        <taxon>Nucleocytoviricota</taxon>
        <taxon>Megaviricetes</taxon>
        <taxon>Imitervirales</taxon>
        <taxon>Mimiviridae</taxon>
        <taxon>Klosneuvirinae</taxon>
    </lineage>
</organism>
<dbReference type="EMBL" id="MK071980">
    <property type="protein sequence ID" value="AYV75585.1"/>
    <property type="molecule type" value="Genomic_DNA"/>
</dbReference>
<reference evidence="1" key="1">
    <citation type="submission" date="2018-10" db="EMBL/GenBank/DDBJ databases">
        <title>Hidden diversity of soil giant viruses.</title>
        <authorList>
            <person name="Schulz F."/>
            <person name="Alteio L."/>
            <person name="Goudeau D."/>
            <person name="Ryan E.M."/>
            <person name="Malmstrom R.R."/>
            <person name="Blanchard J."/>
            <person name="Woyke T."/>
        </authorList>
    </citation>
    <scope>NUCLEOTIDE SEQUENCE</scope>
    <source>
        <strain evidence="1">TEV1</strain>
    </source>
</reference>
<protein>
    <submittedName>
        <fullName evidence="1">Uncharacterized protein</fullName>
    </submittedName>
</protein>
<name>A0A3G4ZL80_9VIRU</name>
<proteinExistence type="predicted"/>
<accession>A0A3G4ZL80</accession>
<sequence>MTTLTKDINSYSTGYEDGKKDGFEQGMYNVYGQESYPFNASDDYIEAYKYGYKIGQENAFEEQHYLFCQSSKNTKNNSHTK</sequence>
<gene>
    <name evidence="1" type="ORF">Terrestrivirus2_93</name>
</gene>